<dbReference type="GO" id="GO:0005524">
    <property type="term" value="F:ATP binding"/>
    <property type="evidence" value="ECO:0007669"/>
    <property type="project" value="InterPro"/>
</dbReference>
<evidence type="ECO:0000256" key="7">
    <source>
        <dbReference type="SAM" id="Coils"/>
    </source>
</evidence>
<comment type="similarity">
    <text evidence="2">Belongs to the type II topoisomerase GyrA/ParC subunit family.</text>
</comment>
<keyword evidence="7" id="KW-0175">Coiled coil</keyword>
<dbReference type="AlphaFoldDB" id="A0A381P4R0"/>
<dbReference type="PROSITE" id="PS52040">
    <property type="entry name" value="TOPO_IIA"/>
    <property type="match status" value="1"/>
</dbReference>
<dbReference type="NCBIfam" id="NF004044">
    <property type="entry name" value="PRK05561.1"/>
    <property type="match status" value="1"/>
</dbReference>
<evidence type="ECO:0000256" key="6">
    <source>
        <dbReference type="ARBA" id="ARBA00023235"/>
    </source>
</evidence>
<evidence type="ECO:0000256" key="5">
    <source>
        <dbReference type="ARBA" id="ARBA00023125"/>
    </source>
</evidence>
<dbReference type="SUPFAM" id="SSF101904">
    <property type="entry name" value="GyrA/ParC C-terminal domain-like"/>
    <property type="match status" value="1"/>
</dbReference>
<dbReference type="InterPro" id="IPR035516">
    <property type="entry name" value="Gyrase/topoIV_suA_C"/>
</dbReference>
<dbReference type="Gene3D" id="1.10.268.10">
    <property type="entry name" value="Topoisomerase, domain 3"/>
    <property type="match status" value="1"/>
</dbReference>
<evidence type="ECO:0000313" key="9">
    <source>
        <dbReference type="EMBL" id="SUZ60613.1"/>
    </source>
</evidence>
<dbReference type="Pfam" id="PF00521">
    <property type="entry name" value="DNA_topoisoIV"/>
    <property type="match status" value="1"/>
</dbReference>
<sequence length="805" mass="86806">MSKQQKLLPDDRPFARQVVEVPVADEMKESFLAYSLSVITARAIPDVRDGLKPVQRRILYSMLRMGVRPDSPHRKSARVVGDTMGRYHPHGDAAIYDALVRMGQTFSRGMTLIDPQGNFGSLDDPPAAPRYTECRLTEAAMAMVRELDEDTVEFRPTYDGEATEPVSLPALLPNLLLNGTTGIAVGMATNMPTHNLAEVHAAVALVMKKRRPKPTTDELMAVLPGPDFPSGGILVDDGIREAYETGRGTIRLRARAHVEDIGRGRQAIVVTELPYLVGPERVIAKLKELNETGRVAGISDFKNLSDRHTGLRLQVAVKPGHNPQAVLGELYRLTPLEETFGINNVVLVDGEPRTLGIYDLCRHYIDHRLEVVVRRTNHRLARAEERLHIVAGLLIALDAIDEVVAIIRGSEDAATAREALMDRFSLSRNQTDHILDMPLKRLTALETRRLEEEREELEAAIGDFKQLLKSETRRRTLVVAELTEAVEAFGRPRRTEIVHPDDLPVFDTTEVAEDVADEPCVVTLTTSGQIGRSPADGARRSAPGRHDVLVASLLTRTPATVTAVTSEGRALQVLAAELADGAGRARGAGAAQAFGTNRGESIYTVVTEGDEHLVLATAGGMTKRLTLDEVRSTRNGKPLLKLKTGDRVTAAFTAPNGVDVVLVASDGQVLRTPVDGISVQGRGAAGVAGMKLRPGATVVGAAVILGEDVLITVTDDGGVKATPVSELDAKGRGGVGVRATRLGDGTTLTLAHVGPPMGLLAIMASDDDPKKPDPNPVPLVLEPTRRDLVSAPSERQILAIGPARW</sequence>
<dbReference type="PANTHER" id="PTHR43493:SF5">
    <property type="entry name" value="DNA GYRASE SUBUNIT A, CHLOROPLASTIC_MITOCHONDRIAL"/>
    <property type="match status" value="1"/>
</dbReference>
<dbReference type="InterPro" id="IPR006691">
    <property type="entry name" value="GyrA/parC_rep"/>
</dbReference>
<comment type="catalytic activity">
    <reaction evidence="1">
        <text>ATP-dependent breakage, passage and rejoining of double-stranded DNA.</text>
        <dbReference type="EC" id="5.6.2.2"/>
    </reaction>
</comment>
<dbReference type="InterPro" id="IPR013760">
    <property type="entry name" value="Topo_IIA-like_dom_sf"/>
</dbReference>
<keyword evidence="4" id="KW-0799">Topoisomerase</keyword>
<dbReference type="GO" id="GO:0003677">
    <property type="term" value="F:DNA binding"/>
    <property type="evidence" value="ECO:0007669"/>
    <property type="project" value="UniProtKB-KW"/>
</dbReference>
<dbReference type="Gene3D" id="3.90.199.10">
    <property type="entry name" value="Topoisomerase II, domain 5"/>
    <property type="match status" value="1"/>
</dbReference>
<accession>A0A381P4R0</accession>
<dbReference type="Gene3D" id="3.30.1360.40">
    <property type="match status" value="1"/>
</dbReference>
<keyword evidence="6" id="KW-0413">Isomerase</keyword>
<feature type="domain" description="Topo IIA-type catalytic" evidence="8">
    <location>
        <begin position="44"/>
        <end position="511"/>
    </location>
</feature>
<evidence type="ECO:0000256" key="2">
    <source>
        <dbReference type="ARBA" id="ARBA00008263"/>
    </source>
</evidence>
<dbReference type="InterPro" id="IPR013758">
    <property type="entry name" value="Topo_IIA_A/C_ab"/>
</dbReference>
<dbReference type="GO" id="GO:0009330">
    <property type="term" value="C:DNA topoisomerase type II (double strand cut, ATP-hydrolyzing) complex"/>
    <property type="evidence" value="ECO:0007669"/>
    <property type="project" value="TreeGrafter"/>
</dbReference>
<gene>
    <name evidence="9" type="ORF">METZ01_LOCUS13467</name>
</gene>
<dbReference type="EMBL" id="UINC01000754">
    <property type="protein sequence ID" value="SUZ60613.1"/>
    <property type="molecule type" value="Genomic_DNA"/>
</dbReference>
<proteinExistence type="inferred from homology"/>
<dbReference type="SUPFAM" id="SSF56719">
    <property type="entry name" value="Type II DNA topoisomerase"/>
    <property type="match status" value="1"/>
</dbReference>
<dbReference type="GO" id="GO:0003918">
    <property type="term" value="F:DNA topoisomerase type II (double strand cut, ATP-hydrolyzing) activity"/>
    <property type="evidence" value="ECO:0007669"/>
    <property type="project" value="UniProtKB-EC"/>
</dbReference>
<name>A0A381P4R0_9ZZZZ</name>
<evidence type="ECO:0000256" key="3">
    <source>
        <dbReference type="ARBA" id="ARBA00012895"/>
    </source>
</evidence>
<dbReference type="InterPro" id="IPR002205">
    <property type="entry name" value="Topo_IIA_dom_A"/>
</dbReference>
<dbReference type="CDD" id="cd00187">
    <property type="entry name" value="TOP4c"/>
    <property type="match status" value="1"/>
</dbReference>
<organism evidence="9">
    <name type="scientific">marine metagenome</name>
    <dbReference type="NCBI Taxonomy" id="408172"/>
    <lineage>
        <taxon>unclassified sequences</taxon>
        <taxon>metagenomes</taxon>
        <taxon>ecological metagenomes</taxon>
    </lineage>
</organism>
<dbReference type="SMART" id="SM00434">
    <property type="entry name" value="TOP4c"/>
    <property type="match status" value="1"/>
</dbReference>
<keyword evidence="5" id="KW-0238">DNA-binding</keyword>
<dbReference type="InterPro" id="IPR013757">
    <property type="entry name" value="Topo_IIA_A_a_sf"/>
</dbReference>
<protein>
    <recommendedName>
        <fullName evidence="3">DNA topoisomerase (ATP-hydrolyzing)</fullName>
        <ecNumber evidence="3">5.6.2.2</ecNumber>
    </recommendedName>
</protein>
<dbReference type="Pfam" id="PF03989">
    <property type="entry name" value="DNA_gyraseA_C"/>
    <property type="match status" value="3"/>
</dbReference>
<evidence type="ECO:0000259" key="8">
    <source>
        <dbReference type="PROSITE" id="PS52040"/>
    </source>
</evidence>
<reference evidence="9" key="1">
    <citation type="submission" date="2018-05" db="EMBL/GenBank/DDBJ databases">
        <authorList>
            <person name="Lanie J.A."/>
            <person name="Ng W.-L."/>
            <person name="Kazmierczak K.M."/>
            <person name="Andrzejewski T.M."/>
            <person name="Davidsen T.M."/>
            <person name="Wayne K.J."/>
            <person name="Tettelin H."/>
            <person name="Glass J.I."/>
            <person name="Rusch D."/>
            <person name="Podicherti R."/>
            <person name="Tsui H.-C.T."/>
            <person name="Winkler M.E."/>
        </authorList>
    </citation>
    <scope>NUCLEOTIDE SEQUENCE</scope>
</reference>
<dbReference type="InterPro" id="IPR050220">
    <property type="entry name" value="Type_II_DNA_Topoisomerases"/>
</dbReference>
<evidence type="ECO:0000256" key="4">
    <source>
        <dbReference type="ARBA" id="ARBA00023029"/>
    </source>
</evidence>
<evidence type="ECO:0000256" key="1">
    <source>
        <dbReference type="ARBA" id="ARBA00000185"/>
    </source>
</evidence>
<dbReference type="GO" id="GO:0005737">
    <property type="term" value="C:cytoplasm"/>
    <property type="evidence" value="ECO:0007669"/>
    <property type="project" value="TreeGrafter"/>
</dbReference>
<dbReference type="FunFam" id="1.10.268.10:FF:000001">
    <property type="entry name" value="DNA gyrase subunit A"/>
    <property type="match status" value="1"/>
</dbReference>
<dbReference type="GO" id="GO:0006265">
    <property type="term" value="P:DNA topological change"/>
    <property type="evidence" value="ECO:0007669"/>
    <property type="project" value="InterPro"/>
</dbReference>
<dbReference type="EC" id="5.6.2.2" evidence="3"/>
<dbReference type="PANTHER" id="PTHR43493">
    <property type="entry name" value="DNA GYRASE/TOPOISOMERASE SUBUNIT A"/>
    <property type="match status" value="1"/>
</dbReference>
<feature type="coiled-coil region" evidence="7">
    <location>
        <begin position="440"/>
        <end position="474"/>
    </location>
</feature>
<dbReference type="Gene3D" id="2.120.10.90">
    <property type="entry name" value="DNA gyrase/topoisomerase IV, subunit A, C-terminal"/>
    <property type="match status" value="1"/>
</dbReference>